<dbReference type="GO" id="GO:0047911">
    <property type="term" value="F:galacturan 1,4-alpha-galacturonidase activity"/>
    <property type="evidence" value="ECO:0007669"/>
    <property type="project" value="UniProtKB-EC"/>
</dbReference>
<keyword evidence="5 15" id="KW-0378">Hydrolase</keyword>
<comment type="catalytic activity">
    <reaction evidence="10">
        <text>[(1-&gt;4)-alpha-D-galacturonosyl](n) + H2O = alpha-D-galacturonate + [(1-&gt;4)-alpha-D-galacturonosyl](n-1)</text>
        <dbReference type="Rhea" id="RHEA:14117"/>
        <dbReference type="Rhea" id="RHEA-COMP:14570"/>
        <dbReference type="Rhea" id="RHEA-COMP:14572"/>
        <dbReference type="ChEBI" id="CHEBI:15377"/>
        <dbReference type="ChEBI" id="CHEBI:58658"/>
        <dbReference type="ChEBI" id="CHEBI:140523"/>
        <dbReference type="EC" id="3.2.1.67"/>
    </reaction>
</comment>
<evidence type="ECO:0000256" key="12">
    <source>
        <dbReference type="ARBA" id="ARBA00068298"/>
    </source>
</evidence>
<comment type="subcellular location">
    <subcellularLocation>
        <location evidence="1">Secreted</location>
        <location evidence="1">Cell wall</location>
    </subcellularLocation>
</comment>
<dbReference type="GO" id="GO:0071555">
    <property type="term" value="P:cell wall organization"/>
    <property type="evidence" value="ECO:0007669"/>
    <property type="project" value="UniProtKB-KW"/>
</dbReference>
<keyword evidence="7" id="KW-0961">Cell wall biogenesis/degradation</keyword>
<dbReference type="SMART" id="SM00710">
    <property type="entry name" value="PbH1"/>
    <property type="match status" value="5"/>
</dbReference>
<evidence type="ECO:0000256" key="2">
    <source>
        <dbReference type="ARBA" id="ARBA00008834"/>
    </source>
</evidence>
<dbReference type="GO" id="GO:0005975">
    <property type="term" value="P:carbohydrate metabolic process"/>
    <property type="evidence" value="ECO:0007669"/>
    <property type="project" value="InterPro"/>
</dbReference>
<evidence type="ECO:0000256" key="15">
    <source>
        <dbReference type="RuleBase" id="RU361169"/>
    </source>
</evidence>
<evidence type="ECO:0000256" key="6">
    <source>
        <dbReference type="ARBA" id="ARBA00023295"/>
    </source>
</evidence>
<dbReference type="InterPro" id="IPR000743">
    <property type="entry name" value="Glyco_hydro_28"/>
</dbReference>
<keyword evidence="4" id="KW-0964">Secreted</keyword>
<evidence type="ECO:0000256" key="10">
    <source>
        <dbReference type="ARBA" id="ARBA00048766"/>
    </source>
</evidence>
<evidence type="ECO:0000256" key="4">
    <source>
        <dbReference type="ARBA" id="ARBA00022525"/>
    </source>
</evidence>
<dbReference type="Proteomes" id="UP000036987">
    <property type="component" value="Unassembled WGS sequence"/>
</dbReference>
<evidence type="ECO:0000256" key="5">
    <source>
        <dbReference type="ARBA" id="ARBA00022801"/>
    </source>
</evidence>
<evidence type="ECO:0000313" key="18">
    <source>
        <dbReference type="Proteomes" id="UP000036987"/>
    </source>
</evidence>
<dbReference type="InterPro" id="IPR012334">
    <property type="entry name" value="Pectin_lyas_fold"/>
</dbReference>
<proteinExistence type="inferred from homology"/>
<dbReference type="OMA" id="HQSCVAE"/>
<evidence type="ECO:0000256" key="13">
    <source>
        <dbReference type="ARBA" id="ARBA00083621"/>
    </source>
</evidence>
<keyword evidence="3" id="KW-0134">Cell wall</keyword>
<sequence>MNIPLITILIILSLSYSSSVSEALNVVDFGAKAGGSRDSTDAFLKTWNAACASTQPTSIVVPGGEFLIGEILFAGPCRNKNIQFQIEGSIVAPMDDSSFLNANAWITFESVDGLDINGGIINGRGNSIWACKNANHNSNNCQQGPRNLLFFKGNNINIKGLTTIDSNQFHIVIDSCTNVNVAGVHVIAPETSPNTDGIHVGKSTTVNITDCNIKTGDDCISIGPGTSGLFVGNCNCGPGHGISIGSLGSGEDDEKNDVVENIRVEGAVFTGTQNGVRIKTWGKPTTGNVNGVVFHHIIMQDVENPIIIDQEYCPAGNCNNQPSRIKIHDITFSDIRGTSSSLIAINFVCSSSTPCQDIKLIDVKLNPGKDVNGQALQSSCKNAQGSTSGDVAPVSCF</sequence>
<dbReference type="PROSITE" id="PS00502">
    <property type="entry name" value="POLYGALACTURONASE"/>
    <property type="match status" value="1"/>
</dbReference>
<dbReference type="EMBL" id="LFYR01001606">
    <property type="protein sequence ID" value="KMZ60629.1"/>
    <property type="molecule type" value="Genomic_DNA"/>
</dbReference>
<dbReference type="InterPro" id="IPR011050">
    <property type="entry name" value="Pectin_lyase_fold/virulence"/>
</dbReference>
<keyword evidence="6 15" id="KW-0326">Glycosidase</keyword>
<dbReference type="STRING" id="29655.A0A0K9NV58"/>
<evidence type="ECO:0000256" key="8">
    <source>
        <dbReference type="ARBA" id="ARBA00038933"/>
    </source>
</evidence>
<dbReference type="EC" id="3.2.1.67" evidence="8"/>
<accession>A0A0K9NV58</accession>
<reference evidence="18" key="1">
    <citation type="journal article" date="2016" name="Nature">
        <title>The genome of the seagrass Zostera marina reveals angiosperm adaptation to the sea.</title>
        <authorList>
            <person name="Olsen J.L."/>
            <person name="Rouze P."/>
            <person name="Verhelst B."/>
            <person name="Lin Y.-C."/>
            <person name="Bayer T."/>
            <person name="Collen J."/>
            <person name="Dattolo E."/>
            <person name="De Paoli E."/>
            <person name="Dittami S."/>
            <person name="Maumus F."/>
            <person name="Michel G."/>
            <person name="Kersting A."/>
            <person name="Lauritano C."/>
            <person name="Lohaus R."/>
            <person name="Toepel M."/>
            <person name="Tonon T."/>
            <person name="Vanneste K."/>
            <person name="Amirebrahimi M."/>
            <person name="Brakel J."/>
            <person name="Bostroem C."/>
            <person name="Chovatia M."/>
            <person name="Grimwood J."/>
            <person name="Jenkins J.W."/>
            <person name="Jueterbock A."/>
            <person name="Mraz A."/>
            <person name="Stam W.T."/>
            <person name="Tice H."/>
            <person name="Bornberg-Bauer E."/>
            <person name="Green P.J."/>
            <person name="Pearson G.A."/>
            <person name="Procaccini G."/>
            <person name="Duarte C.M."/>
            <person name="Schmutz J."/>
            <person name="Reusch T.B.H."/>
            <person name="Van de Peer Y."/>
        </authorList>
    </citation>
    <scope>NUCLEOTIDE SEQUENCE [LARGE SCALE GENOMIC DNA]</scope>
    <source>
        <strain evidence="18">cv. Finnish</strain>
    </source>
</reference>
<evidence type="ECO:0000256" key="3">
    <source>
        <dbReference type="ARBA" id="ARBA00022512"/>
    </source>
</evidence>
<evidence type="ECO:0000256" key="1">
    <source>
        <dbReference type="ARBA" id="ARBA00004191"/>
    </source>
</evidence>
<evidence type="ECO:0000256" key="9">
    <source>
        <dbReference type="ARBA" id="ARBA00043142"/>
    </source>
</evidence>
<comment type="function">
    <text evidence="11">May function in depolymerizing pectin during pollen development, germination, and tube growth. Acts as an exo-polygalacturonase.</text>
</comment>
<feature type="chain" id="PRO_5005527073" description="Exopolygalacturonase" evidence="16">
    <location>
        <begin position="24"/>
        <end position="397"/>
    </location>
</feature>
<dbReference type="FunFam" id="2.160.20.10:FF:000004">
    <property type="entry name" value="Pectin lyase-like superfamily protein"/>
    <property type="match status" value="1"/>
</dbReference>
<organism evidence="17 18">
    <name type="scientific">Zostera marina</name>
    <name type="common">Eelgrass</name>
    <dbReference type="NCBI Taxonomy" id="29655"/>
    <lineage>
        <taxon>Eukaryota</taxon>
        <taxon>Viridiplantae</taxon>
        <taxon>Streptophyta</taxon>
        <taxon>Embryophyta</taxon>
        <taxon>Tracheophyta</taxon>
        <taxon>Spermatophyta</taxon>
        <taxon>Magnoliopsida</taxon>
        <taxon>Liliopsida</taxon>
        <taxon>Zosteraceae</taxon>
        <taxon>Zostera</taxon>
    </lineage>
</organism>
<evidence type="ECO:0000313" key="17">
    <source>
        <dbReference type="EMBL" id="KMZ60629.1"/>
    </source>
</evidence>
<protein>
    <recommendedName>
        <fullName evidence="12">Exopolygalacturonase</fullName>
        <ecNumber evidence="8">3.2.1.67</ecNumber>
    </recommendedName>
    <alternativeName>
        <fullName evidence="9">Galacturan 1,4-alpha-galacturonidase</fullName>
    </alternativeName>
    <alternativeName>
        <fullName evidence="13">Pectinase</fullName>
    </alternativeName>
</protein>
<keyword evidence="16" id="KW-0732">Signal</keyword>
<comment type="caution">
    <text evidence="17">The sequence shown here is derived from an EMBL/GenBank/DDBJ whole genome shotgun (WGS) entry which is preliminary data.</text>
</comment>
<comment type="similarity">
    <text evidence="2 15">Belongs to the glycosyl hydrolase 28 family.</text>
</comment>
<keyword evidence="18" id="KW-1185">Reference proteome</keyword>
<feature type="signal peptide" evidence="16">
    <location>
        <begin position="1"/>
        <end position="23"/>
    </location>
</feature>
<feature type="active site" evidence="14">
    <location>
        <position position="240"/>
    </location>
</feature>
<evidence type="ECO:0000256" key="7">
    <source>
        <dbReference type="ARBA" id="ARBA00023316"/>
    </source>
</evidence>
<dbReference type="InterPro" id="IPR006626">
    <property type="entry name" value="PbH1"/>
</dbReference>
<dbReference type="Gene3D" id="2.160.20.10">
    <property type="entry name" value="Single-stranded right-handed beta-helix, Pectin lyase-like"/>
    <property type="match status" value="1"/>
</dbReference>
<dbReference type="GO" id="GO:0004650">
    <property type="term" value="F:polygalacturonase activity"/>
    <property type="evidence" value="ECO:0007669"/>
    <property type="project" value="InterPro"/>
</dbReference>
<name>A0A0K9NV58_ZOSMR</name>
<evidence type="ECO:0000256" key="16">
    <source>
        <dbReference type="SAM" id="SignalP"/>
    </source>
</evidence>
<evidence type="ECO:0000256" key="11">
    <source>
        <dbReference type="ARBA" id="ARBA00057651"/>
    </source>
</evidence>
<dbReference type="SUPFAM" id="SSF51126">
    <property type="entry name" value="Pectin lyase-like"/>
    <property type="match status" value="1"/>
</dbReference>
<gene>
    <name evidence="17" type="ORF">ZOSMA_58G00870</name>
</gene>
<dbReference type="Pfam" id="PF00295">
    <property type="entry name" value="Glyco_hydro_28"/>
    <property type="match status" value="1"/>
</dbReference>
<dbReference type="PANTHER" id="PTHR31375">
    <property type="match status" value="1"/>
</dbReference>
<evidence type="ECO:0000256" key="14">
    <source>
        <dbReference type="PROSITE-ProRule" id="PRU10052"/>
    </source>
</evidence>
<dbReference type="OrthoDB" id="187139at2759"/>
<dbReference type="AlphaFoldDB" id="A0A0K9NV58"/>